<dbReference type="EMBL" id="DS268112">
    <property type="protein sequence ID" value="KMM70998.1"/>
    <property type="molecule type" value="Genomic_DNA"/>
</dbReference>
<accession>A0A0J6FKY6</accession>
<protein>
    <recommendedName>
        <fullName evidence="3">HTH psq-type domain-containing protein</fullName>
    </recommendedName>
</protein>
<dbReference type="VEuPathDB" id="FungiDB:CPAG_07305"/>
<reference evidence="2" key="2">
    <citation type="journal article" date="2009" name="Genome Res.">
        <title>Comparative genomic analyses of the human fungal pathogens Coccidioides and their relatives.</title>
        <authorList>
            <person name="Sharpton T.J."/>
            <person name="Stajich J.E."/>
            <person name="Rounsley S.D."/>
            <person name="Gardner M.J."/>
            <person name="Wortman J.R."/>
            <person name="Jordar V.S."/>
            <person name="Maiti R."/>
            <person name="Kodira C.D."/>
            <person name="Neafsey D.E."/>
            <person name="Zeng Q."/>
            <person name="Hung C.-Y."/>
            <person name="McMahan C."/>
            <person name="Muszewska A."/>
            <person name="Grynberg M."/>
            <person name="Mandel M.A."/>
            <person name="Kellner E.M."/>
            <person name="Barker B.M."/>
            <person name="Galgiani J.N."/>
            <person name="Orbach M.J."/>
            <person name="Kirkland T.N."/>
            <person name="Cole G.T."/>
            <person name="Henn M.R."/>
            <person name="Birren B.W."/>
            <person name="Taylor J.W."/>
        </authorList>
    </citation>
    <scope>NUCLEOTIDE SEQUENCE [LARGE SCALE GENOMIC DNA]</scope>
    <source>
        <strain evidence="2">RMSCC 3488</strain>
    </source>
</reference>
<reference evidence="1 2" key="1">
    <citation type="submission" date="2007-06" db="EMBL/GenBank/DDBJ databases">
        <title>The Genome Sequence of Coccidioides posadasii RMSCC_3488.</title>
        <authorList>
            <consortium name="Coccidioides Genome Resources Consortium"/>
            <consortium name="The Broad Institute Genome Sequencing Platform"/>
            <person name="Henn M.R."/>
            <person name="Sykes S."/>
            <person name="Young S."/>
            <person name="Jaffe D."/>
            <person name="Berlin A."/>
            <person name="Alvarez P."/>
            <person name="Butler J."/>
            <person name="Gnerre S."/>
            <person name="Grabherr M."/>
            <person name="Mauceli E."/>
            <person name="Brockman W."/>
            <person name="Kodira C."/>
            <person name="Alvarado L."/>
            <person name="Zeng Q."/>
            <person name="Crawford M."/>
            <person name="Antoine C."/>
            <person name="Devon K."/>
            <person name="Galgiani J."/>
            <person name="Orsborn K."/>
            <person name="Lewis M.L."/>
            <person name="Nusbaum C."/>
            <person name="Galagan J."/>
            <person name="Birren B."/>
        </authorList>
    </citation>
    <scope>NUCLEOTIDE SEQUENCE [LARGE SCALE GENOMIC DNA]</scope>
    <source>
        <strain evidence="1 2">RMSCC 3488</strain>
    </source>
</reference>
<dbReference type="AlphaFoldDB" id="A0A0J6FKY6"/>
<sequence>MAEVFGVAASAFAVAKLSAKELQSILDESQMLVEELQAKLDPGKRKTALSKFAIPRVKMAVQKPRYLRDSGEPRSLDTGHFNQDSAHRLHHPRAILLFQRNTQYLNHPVKMSSQCEVAISIAIRDFENGTISSVKTVAAAYNTPRSTLCSRLDGRTNPLINDLQHK</sequence>
<organism evidence="1 2">
    <name type="scientific">Coccidioides posadasii RMSCC 3488</name>
    <dbReference type="NCBI Taxonomy" id="454284"/>
    <lineage>
        <taxon>Eukaryota</taxon>
        <taxon>Fungi</taxon>
        <taxon>Dikarya</taxon>
        <taxon>Ascomycota</taxon>
        <taxon>Pezizomycotina</taxon>
        <taxon>Eurotiomycetes</taxon>
        <taxon>Eurotiomycetidae</taxon>
        <taxon>Onygenales</taxon>
        <taxon>Onygenaceae</taxon>
        <taxon>Coccidioides</taxon>
    </lineage>
</organism>
<reference evidence="2" key="3">
    <citation type="journal article" date="2010" name="Genome Res.">
        <title>Population genomic sequencing of Coccidioides fungi reveals recent hybridization and transposon control.</title>
        <authorList>
            <person name="Neafsey D.E."/>
            <person name="Barker B.M."/>
            <person name="Sharpton T.J."/>
            <person name="Stajich J.E."/>
            <person name="Park D.J."/>
            <person name="Whiston E."/>
            <person name="Hung C.-Y."/>
            <person name="McMahan C."/>
            <person name="White J."/>
            <person name="Sykes S."/>
            <person name="Heiman D."/>
            <person name="Young S."/>
            <person name="Zeng Q."/>
            <person name="Abouelleil A."/>
            <person name="Aftuck L."/>
            <person name="Bessette D."/>
            <person name="Brown A."/>
            <person name="FitzGerald M."/>
            <person name="Lui A."/>
            <person name="Macdonald J.P."/>
            <person name="Priest M."/>
            <person name="Orbach M.J."/>
            <person name="Galgiani J.N."/>
            <person name="Kirkland T.N."/>
            <person name="Cole G.T."/>
            <person name="Birren B.W."/>
            <person name="Henn M.R."/>
            <person name="Taylor J.W."/>
            <person name="Rounsley S.D."/>
        </authorList>
    </citation>
    <scope>NUCLEOTIDE SEQUENCE [LARGE SCALE GENOMIC DNA]</scope>
    <source>
        <strain evidence="2">RMSCC 3488</strain>
    </source>
</reference>
<name>A0A0J6FKY6_COCPO</name>
<proteinExistence type="predicted"/>
<evidence type="ECO:0000313" key="1">
    <source>
        <dbReference type="EMBL" id="KMM70998.1"/>
    </source>
</evidence>
<evidence type="ECO:0008006" key="3">
    <source>
        <dbReference type="Google" id="ProtNLM"/>
    </source>
</evidence>
<gene>
    <name evidence="1" type="ORF">CPAG_07305</name>
</gene>
<dbReference type="Proteomes" id="UP000054567">
    <property type="component" value="Unassembled WGS sequence"/>
</dbReference>
<evidence type="ECO:0000313" key="2">
    <source>
        <dbReference type="Proteomes" id="UP000054567"/>
    </source>
</evidence>